<organism evidence="1">
    <name type="scientific">Apis cerana</name>
    <name type="common">Indian honeybee</name>
    <dbReference type="NCBI Taxonomy" id="7461"/>
    <lineage>
        <taxon>Eukaryota</taxon>
        <taxon>Metazoa</taxon>
        <taxon>Ecdysozoa</taxon>
        <taxon>Arthropoda</taxon>
        <taxon>Hexapoda</taxon>
        <taxon>Insecta</taxon>
        <taxon>Pterygota</taxon>
        <taxon>Neoptera</taxon>
        <taxon>Endopterygota</taxon>
        <taxon>Hymenoptera</taxon>
        <taxon>Apocrita</taxon>
        <taxon>Aculeata</taxon>
        <taxon>Apoidea</taxon>
        <taxon>Anthophila</taxon>
        <taxon>Apidae</taxon>
        <taxon>Apis</taxon>
    </lineage>
</organism>
<dbReference type="EMBL" id="JR052588">
    <property type="protein sequence ID" value="AEY61734.1"/>
    <property type="molecule type" value="mRNA"/>
</dbReference>
<accession>V9IMM2</accession>
<reference evidence="1" key="1">
    <citation type="submission" date="2011-11" db="EMBL/GenBank/DDBJ databases">
        <title>Decoding the brain transcriptome of the Eastern honeybee (Apis cerana) based on pyrosequencing.</title>
        <authorList>
            <person name="Sun L."/>
            <person name="Zheng H."/>
            <person name="Wang Y."/>
            <person name="Xie X."/>
            <person name="Zhu Y."/>
            <person name="Gu W."/>
            <person name="Wang S."/>
        </authorList>
    </citation>
    <scope>NUCLEOTIDE SEQUENCE</scope>
    <source>
        <tissue evidence="1">Brain</tissue>
    </source>
</reference>
<gene>
    <name evidence="1" type="ORF">ACCB13809</name>
</gene>
<proteinExistence type="evidence at transcript level"/>
<sequence>MIAMCDIRSTGEKKFSRLLLLTYAWKNAGNIDQFFELINKETLKVNGAIEYVYIENSGKYLHSICQDYITFDSPKIKKSTDNEKDTKKTEKLKITKILLVSR</sequence>
<protein>
    <submittedName>
        <fullName evidence="1">Axotactin</fullName>
    </submittedName>
</protein>
<evidence type="ECO:0000313" key="1">
    <source>
        <dbReference type="EMBL" id="AEY61734.1"/>
    </source>
</evidence>
<name>V9IMM2_APICE</name>
<dbReference type="AlphaFoldDB" id="V9IMM2"/>